<dbReference type="InterPro" id="IPR002190">
    <property type="entry name" value="MHD_dom"/>
</dbReference>
<gene>
    <name evidence="3" type="ORF">EIP91_009177</name>
</gene>
<feature type="domain" description="MAGE" evidence="2">
    <location>
        <begin position="59"/>
        <end position="119"/>
    </location>
</feature>
<keyword evidence="4" id="KW-1185">Reference proteome</keyword>
<comment type="caution">
    <text evidence="3">The sequence shown here is derived from an EMBL/GenBank/DDBJ whole genome shotgun (WGS) entry which is preliminary data.</text>
</comment>
<reference evidence="3 4" key="1">
    <citation type="submission" date="2018-11" db="EMBL/GenBank/DDBJ databases">
        <title>Genome assembly of Steccherinum ochraceum LE-BIN_3174, the white-rot fungus of the Steccherinaceae family (The Residual Polyporoid clade, Polyporales, Basidiomycota).</title>
        <authorList>
            <person name="Fedorova T.V."/>
            <person name="Glazunova O.A."/>
            <person name="Landesman E.O."/>
            <person name="Moiseenko K.V."/>
            <person name="Psurtseva N.V."/>
            <person name="Savinova O.S."/>
            <person name="Shakhova N.V."/>
            <person name="Tyazhelova T.V."/>
            <person name="Vasina D.V."/>
        </authorList>
    </citation>
    <scope>NUCLEOTIDE SEQUENCE [LARGE SCALE GENOMIC DNA]</scope>
    <source>
        <strain evidence="3 4">LE-BIN_3174</strain>
    </source>
</reference>
<feature type="region of interest" description="Disordered" evidence="1">
    <location>
        <begin position="283"/>
        <end position="310"/>
    </location>
</feature>
<dbReference type="GO" id="GO:0006281">
    <property type="term" value="P:DNA repair"/>
    <property type="evidence" value="ECO:0007669"/>
    <property type="project" value="TreeGrafter"/>
</dbReference>
<dbReference type="PANTHER" id="PTHR11736:SF14">
    <property type="entry name" value="NSE3 HOMOLOG, SMC5-SMC6 COMPLEX COMPONENT"/>
    <property type="match status" value="1"/>
</dbReference>
<evidence type="ECO:0000259" key="2">
    <source>
        <dbReference type="PROSITE" id="PS50838"/>
    </source>
</evidence>
<evidence type="ECO:0000256" key="1">
    <source>
        <dbReference type="SAM" id="MobiDB-lite"/>
    </source>
</evidence>
<feature type="compositionally biased region" description="Acidic residues" evidence="1">
    <location>
        <begin position="36"/>
        <end position="54"/>
    </location>
</feature>
<sequence length="375" mass="41555">MARASTRSQRQPSQSQQPRGTQRASQSQRSQRARVEEEEADDDDDAMLDEDGDGANEGLERMANDLVRLALFSEQRRVPFRRDDISKKVLGPKSRAFGEVYTRAQEILRKTFGMEIVELLARTEAEDSNTQKEMEAMNVKKKSTATGTKTFILRSILEPGLIEAANQQDGELFAVEQGEKLVSSDDEVEQDNAVGTRSVGSIFAWHSGDQLGSIGILYVILALILVNGRNMSDNQLRANMKTLNLVPTASVPFSNQSTHQDLTIDGHLNQLIRQGFLERYRAGEAKGAKKRGRAPAPTQGDDSANTTEWRWGPRATSEVGEKDMAKFVANFMAQRDGDGEDETNATRAKTQQRVEKLTQGIEKAAGVKLRDILGK</sequence>
<dbReference type="SMART" id="SM01373">
    <property type="entry name" value="MAGE"/>
    <property type="match status" value="1"/>
</dbReference>
<organism evidence="3 4">
    <name type="scientific">Steccherinum ochraceum</name>
    <dbReference type="NCBI Taxonomy" id="92696"/>
    <lineage>
        <taxon>Eukaryota</taxon>
        <taxon>Fungi</taxon>
        <taxon>Dikarya</taxon>
        <taxon>Basidiomycota</taxon>
        <taxon>Agaricomycotina</taxon>
        <taxon>Agaricomycetes</taxon>
        <taxon>Polyporales</taxon>
        <taxon>Steccherinaceae</taxon>
        <taxon>Steccherinum</taxon>
    </lineage>
</organism>
<protein>
    <recommendedName>
        <fullName evidence="2">MAGE domain-containing protein</fullName>
    </recommendedName>
</protein>
<dbReference type="Pfam" id="PF01454">
    <property type="entry name" value="MAGE"/>
    <property type="match status" value="1"/>
</dbReference>
<dbReference type="GO" id="GO:0005634">
    <property type="term" value="C:nucleus"/>
    <property type="evidence" value="ECO:0007669"/>
    <property type="project" value="TreeGrafter"/>
</dbReference>
<dbReference type="AlphaFoldDB" id="A0A4V2MV35"/>
<dbReference type="PANTHER" id="PTHR11736">
    <property type="entry name" value="MELANOMA-ASSOCIATED ANTIGEN MAGE ANTIGEN"/>
    <property type="match status" value="1"/>
</dbReference>
<dbReference type="Gene3D" id="1.10.10.1210">
    <property type="entry name" value="MAGE homology domain, winged helix WH2 motif"/>
    <property type="match status" value="1"/>
</dbReference>
<dbReference type="Proteomes" id="UP000292702">
    <property type="component" value="Unassembled WGS sequence"/>
</dbReference>
<dbReference type="Gene3D" id="1.10.10.1200">
    <property type="entry name" value="MAGE homology domain, winged helix WH1 motif"/>
    <property type="match status" value="1"/>
</dbReference>
<dbReference type="InterPro" id="IPR041898">
    <property type="entry name" value="MAGE_WH1"/>
</dbReference>
<dbReference type="PROSITE" id="PS50838">
    <property type="entry name" value="MAGE"/>
    <property type="match status" value="1"/>
</dbReference>
<dbReference type="EMBL" id="RWJN01000518">
    <property type="protein sequence ID" value="TCD60987.1"/>
    <property type="molecule type" value="Genomic_DNA"/>
</dbReference>
<evidence type="ECO:0000313" key="3">
    <source>
        <dbReference type="EMBL" id="TCD60987.1"/>
    </source>
</evidence>
<accession>A0A4V2MV35</accession>
<proteinExistence type="predicted"/>
<feature type="compositionally biased region" description="Low complexity" evidence="1">
    <location>
        <begin position="1"/>
        <end position="30"/>
    </location>
</feature>
<dbReference type="InterPro" id="IPR041899">
    <property type="entry name" value="MAGE_WH2"/>
</dbReference>
<feature type="region of interest" description="Disordered" evidence="1">
    <location>
        <begin position="333"/>
        <end position="354"/>
    </location>
</feature>
<dbReference type="OrthoDB" id="205198at2759"/>
<feature type="region of interest" description="Disordered" evidence="1">
    <location>
        <begin position="1"/>
        <end position="57"/>
    </location>
</feature>
<evidence type="ECO:0000313" key="4">
    <source>
        <dbReference type="Proteomes" id="UP000292702"/>
    </source>
</evidence>
<dbReference type="InterPro" id="IPR037445">
    <property type="entry name" value="MAGE"/>
</dbReference>
<name>A0A4V2MV35_9APHY</name>
<dbReference type="STRING" id="92696.A0A4V2MV35"/>